<dbReference type="PANTHER" id="PTHR35789:SF1">
    <property type="entry name" value="SPORE GERMINATION PROTEIN B3"/>
    <property type="match status" value="1"/>
</dbReference>
<dbReference type="InterPro" id="IPR038501">
    <property type="entry name" value="Spore_GerAC_C_sf"/>
</dbReference>
<dbReference type="OrthoDB" id="2592518at2"/>
<accession>A0A1W5ZY50</accession>
<evidence type="ECO:0000256" key="4">
    <source>
        <dbReference type="ARBA" id="ARBA00022729"/>
    </source>
</evidence>
<gene>
    <name evidence="10" type="ORF">HM131_15585</name>
</gene>
<keyword evidence="11" id="KW-1185">Reference proteome</keyword>
<keyword evidence="6" id="KW-0564">Palmitate</keyword>
<evidence type="ECO:0000256" key="1">
    <source>
        <dbReference type="ARBA" id="ARBA00004635"/>
    </source>
</evidence>
<dbReference type="RefSeq" id="WP_085030643.1">
    <property type="nucleotide sequence ID" value="NZ_CP020772.1"/>
</dbReference>
<evidence type="ECO:0000256" key="5">
    <source>
        <dbReference type="ARBA" id="ARBA00023136"/>
    </source>
</evidence>
<sequence>MRTVCIVILLLLCTGCIPKNYIEQLGIITAVGYDLLEDKKIRGTLVLFQFDPTTTNTSQVVTSEANTSKGIRLQAHRKTSHKLVSGQVRVALFHNELASKGLTRYMDTLSRDAKVSDMSLLAVSDVPTSDILKSTPSEDAPNTGEYLHRLIEKSIKHEMITDATLTVFQQDFFSIGADPVLPLLTLENGKGIIKGLALFQDDRYVGSLPADDIIFLMMIRDELEHGEFQLKLPKNSLDDYLKEKSIKDPHEEDELYVSLYQMGSNLSIKPNKQDPADYTVKINMEARLLEITKDIDLKEKKAIQALEKQVEKEIEAHLKRVMNQLIEFQVDSGGFGKKYNTTTKKDQLTRESWRDEIPNYDVKFDVKMKILRYGITE</sequence>
<keyword evidence="3" id="KW-0309">Germination</keyword>
<feature type="domain" description="Spore germination protein N-terminal" evidence="9">
    <location>
        <begin position="20"/>
        <end position="185"/>
    </location>
</feature>
<dbReference type="PANTHER" id="PTHR35789">
    <property type="entry name" value="SPORE GERMINATION PROTEIN B3"/>
    <property type="match status" value="1"/>
</dbReference>
<dbReference type="NCBIfam" id="TIGR02887">
    <property type="entry name" value="spore_ger_x_C"/>
    <property type="match status" value="1"/>
</dbReference>
<evidence type="ECO:0000259" key="8">
    <source>
        <dbReference type="Pfam" id="PF05504"/>
    </source>
</evidence>
<keyword evidence="5" id="KW-0472">Membrane</keyword>
<feature type="domain" description="Spore germination GerAC-like C-terminal" evidence="8">
    <location>
        <begin position="194"/>
        <end position="374"/>
    </location>
</feature>
<keyword evidence="7" id="KW-0449">Lipoprotein</keyword>
<dbReference type="Gene3D" id="3.30.300.210">
    <property type="entry name" value="Nutrient germinant receptor protein C, domain 3"/>
    <property type="match status" value="1"/>
</dbReference>
<dbReference type="GO" id="GO:0016020">
    <property type="term" value="C:membrane"/>
    <property type="evidence" value="ECO:0007669"/>
    <property type="project" value="UniProtKB-SubCell"/>
</dbReference>
<dbReference type="KEGG" id="hmn:HM131_15585"/>
<evidence type="ECO:0000313" key="10">
    <source>
        <dbReference type="EMBL" id="ARI78184.1"/>
    </source>
</evidence>
<dbReference type="InterPro" id="IPR046953">
    <property type="entry name" value="Spore_GerAC-like_C"/>
</dbReference>
<dbReference type="InterPro" id="IPR057336">
    <property type="entry name" value="GerAC_N"/>
</dbReference>
<evidence type="ECO:0000256" key="2">
    <source>
        <dbReference type="ARBA" id="ARBA00007886"/>
    </source>
</evidence>
<evidence type="ECO:0000256" key="3">
    <source>
        <dbReference type="ARBA" id="ARBA00022544"/>
    </source>
</evidence>
<comment type="subcellular location">
    <subcellularLocation>
        <location evidence="1">Membrane</location>
        <topology evidence="1">Lipid-anchor</topology>
    </subcellularLocation>
</comment>
<name>A0A1W5ZY50_9BACI</name>
<organism evidence="10 11">
    <name type="scientific">Halobacillus mangrovi</name>
    <dbReference type="NCBI Taxonomy" id="402384"/>
    <lineage>
        <taxon>Bacteria</taxon>
        <taxon>Bacillati</taxon>
        <taxon>Bacillota</taxon>
        <taxon>Bacilli</taxon>
        <taxon>Bacillales</taxon>
        <taxon>Bacillaceae</taxon>
        <taxon>Halobacillus</taxon>
    </lineage>
</organism>
<dbReference type="GO" id="GO:0009847">
    <property type="term" value="P:spore germination"/>
    <property type="evidence" value="ECO:0007669"/>
    <property type="project" value="InterPro"/>
</dbReference>
<dbReference type="AlphaFoldDB" id="A0A1W5ZY50"/>
<dbReference type="Pfam" id="PF05504">
    <property type="entry name" value="Spore_GerAC"/>
    <property type="match status" value="1"/>
</dbReference>
<keyword evidence="4" id="KW-0732">Signal</keyword>
<protein>
    <submittedName>
        <fullName evidence="10">Spore gernimation protein</fullName>
    </submittedName>
</protein>
<comment type="similarity">
    <text evidence="2">Belongs to the GerABKC lipoprotein family.</text>
</comment>
<dbReference type="Proteomes" id="UP000192527">
    <property type="component" value="Chromosome"/>
</dbReference>
<reference evidence="10 11" key="1">
    <citation type="submission" date="2017-04" db="EMBL/GenBank/DDBJ databases">
        <title>The whole genome sequencing and assembly of Halobacillus mangrovi strain.</title>
        <authorList>
            <person name="Lee S.-J."/>
            <person name="Park M.-K."/>
            <person name="Kim J.-Y."/>
            <person name="Lee Y.-J."/>
            <person name="Yi H."/>
            <person name="Bahn Y.-S."/>
            <person name="Kim J.F."/>
            <person name="Lee D.-W."/>
        </authorList>
    </citation>
    <scope>NUCLEOTIDE SEQUENCE [LARGE SCALE GENOMIC DNA]</scope>
    <source>
        <strain evidence="10 11">KTB 131</strain>
    </source>
</reference>
<dbReference type="Pfam" id="PF25198">
    <property type="entry name" value="Spore_GerAC_N"/>
    <property type="match status" value="1"/>
</dbReference>
<dbReference type="InterPro" id="IPR008844">
    <property type="entry name" value="Spore_GerAC-like"/>
</dbReference>
<proteinExistence type="inferred from homology"/>
<dbReference type="STRING" id="402384.HM131_15585"/>
<evidence type="ECO:0000256" key="6">
    <source>
        <dbReference type="ARBA" id="ARBA00023139"/>
    </source>
</evidence>
<evidence type="ECO:0000313" key="11">
    <source>
        <dbReference type="Proteomes" id="UP000192527"/>
    </source>
</evidence>
<evidence type="ECO:0000259" key="9">
    <source>
        <dbReference type="Pfam" id="PF25198"/>
    </source>
</evidence>
<dbReference type="EMBL" id="CP020772">
    <property type="protein sequence ID" value="ARI78184.1"/>
    <property type="molecule type" value="Genomic_DNA"/>
</dbReference>
<evidence type="ECO:0000256" key="7">
    <source>
        <dbReference type="ARBA" id="ARBA00023288"/>
    </source>
</evidence>